<dbReference type="AlphaFoldDB" id="A0A9Q3GSN5"/>
<proteinExistence type="predicted"/>
<name>A0A9Q3GSN5_9BASI</name>
<sequence>MADACLFIGKDLILFAWVDDIILIGKEANNILNKLSKDFRIKDLGLESHILGIKISKSDHIITLSRQYFIKELIIQYGLEDSKLSMTPMQSNIKLETATDKEHKEFNKLKINYRAAIGSLNYLSQCTRPDLAYPVGTLSQFLEKPSLSHWLAFKRALKYLRKTKDLGLTYSMNGSSDIIGYSDLSWAEENNRK</sequence>
<dbReference type="PANTHER" id="PTHR11439:SF483">
    <property type="entry name" value="PEPTIDE SYNTHASE GLIP-LIKE, PUTATIVE (AFU_ORTHOLOGUE AFUA_3G12920)-RELATED"/>
    <property type="match status" value="1"/>
</dbReference>
<evidence type="ECO:0000313" key="2">
    <source>
        <dbReference type="EMBL" id="MBW0477370.1"/>
    </source>
</evidence>
<keyword evidence="3" id="KW-1185">Reference proteome</keyword>
<reference evidence="2" key="1">
    <citation type="submission" date="2021-03" db="EMBL/GenBank/DDBJ databases">
        <title>Draft genome sequence of rust myrtle Austropuccinia psidii MF-1, a brazilian biotype.</title>
        <authorList>
            <person name="Quecine M.C."/>
            <person name="Pachon D.M.R."/>
            <person name="Bonatelli M.L."/>
            <person name="Correr F.H."/>
            <person name="Franceschini L.M."/>
            <person name="Leite T.F."/>
            <person name="Margarido G.R.A."/>
            <person name="Almeida C.A."/>
            <person name="Ferrarezi J.A."/>
            <person name="Labate C.A."/>
        </authorList>
    </citation>
    <scope>NUCLEOTIDE SEQUENCE</scope>
    <source>
        <strain evidence="2">MF-1</strain>
    </source>
</reference>
<protein>
    <recommendedName>
        <fullName evidence="1">Reverse transcriptase Ty1/copia-type domain-containing protein</fullName>
    </recommendedName>
</protein>
<feature type="domain" description="Reverse transcriptase Ty1/copia-type" evidence="1">
    <location>
        <begin position="11"/>
        <end position="90"/>
    </location>
</feature>
<dbReference type="EMBL" id="AVOT02004782">
    <property type="protein sequence ID" value="MBW0477370.1"/>
    <property type="molecule type" value="Genomic_DNA"/>
</dbReference>
<dbReference type="PANTHER" id="PTHR11439">
    <property type="entry name" value="GAG-POL-RELATED RETROTRANSPOSON"/>
    <property type="match status" value="1"/>
</dbReference>
<dbReference type="Proteomes" id="UP000765509">
    <property type="component" value="Unassembled WGS sequence"/>
</dbReference>
<organism evidence="2 3">
    <name type="scientific">Austropuccinia psidii MF-1</name>
    <dbReference type="NCBI Taxonomy" id="1389203"/>
    <lineage>
        <taxon>Eukaryota</taxon>
        <taxon>Fungi</taxon>
        <taxon>Dikarya</taxon>
        <taxon>Basidiomycota</taxon>
        <taxon>Pucciniomycotina</taxon>
        <taxon>Pucciniomycetes</taxon>
        <taxon>Pucciniales</taxon>
        <taxon>Sphaerophragmiaceae</taxon>
        <taxon>Austropuccinia</taxon>
    </lineage>
</organism>
<evidence type="ECO:0000313" key="3">
    <source>
        <dbReference type="Proteomes" id="UP000765509"/>
    </source>
</evidence>
<gene>
    <name evidence="2" type="ORF">O181_017085</name>
</gene>
<dbReference type="OrthoDB" id="3344688at2759"/>
<dbReference type="InterPro" id="IPR013103">
    <property type="entry name" value="RVT_2"/>
</dbReference>
<dbReference type="Pfam" id="PF07727">
    <property type="entry name" value="RVT_2"/>
    <property type="match status" value="1"/>
</dbReference>
<accession>A0A9Q3GSN5</accession>
<comment type="caution">
    <text evidence="2">The sequence shown here is derived from an EMBL/GenBank/DDBJ whole genome shotgun (WGS) entry which is preliminary data.</text>
</comment>
<evidence type="ECO:0000259" key="1">
    <source>
        <dbReference type="Pfam" id="PF07727"/>
    </source>
</evidence>